<dbReference type="EMBL" id="FNCN01000011">
    <property type="protein sequence ID" value="SDH11790.1"/>
    <property type="molecule type" value="Genomic_DNA"/>
</dbReference>
<keyword evidence="2" id="KW-1185">Reference proteome</keyword>
<dbReference type="Proteomes" id="UP000198923">
    <property type="component" value="Unassembled WGS sequence"/>
</dbReference>
<dbReference type="RefSeq" id="WP_093170891.1">
    <property type="nucleotide sequence ID" value="NZ_FNCN01000011.1"/>
</dbReference>
<organism evidence="1 2">
    <name type="scientific">Sinosporangium album</name>
    <dbReference type="NCBI Taxonomy" id="504805"/>
    <lineage>
        <taxon>Bacteria</taxon>
        <taxon>Bacillati</taxon>
        <taxon>Actinomycetota</taxon>
        <taxon>Actinomycetes</taxon>
        <taxon>Streptosporangiales</taxon>
        <taxon>Streptosporangiaceae</taxon>
        <taxon>Sinosporangium</taxon>
    </lineage>
</organism>
<dbReference type="AlphaFoldDB" id="A0A1G7ZUF7"/>
<reference evidence="1 2" key="1">
    <citation type="submission" date="2016-10" db="EMBL/GenBank/DDBJ databases">
        <authorList>
            <person name="de Groot N.N."/>
        </authorList>
    </citation>
    <scope>NUCLEOTIDE SEQUENCE [LARGE SCALE GENOMIC DNA]</scope>
    <source>
        <strain evidence="1 2">CPCC 201354</strain>
    </source>
</reference>
<dbReference type="STRING" id="504805.SAMN05421505_111189"/>
<name>A0A1G7ZUF7_9ACTN</name>
<gene>
    <name evidence="1" type="ORF">SAMN05421505_111189</name>
</gene>
<evidence type="ECO:0000313" key="1">
    <source>
        <dbReference type="EMBL" id="SDH11790.1"/>
    </source>
</evidence>
<dbReference type="Gene3D" id="3.40.50.720">
    <property type="entry name" value="NAD(P)-binding Rossmann-like Domain"/>
    <property type="match status" value="1"/>
</dbReference>
<sequence>MDALVGGTSFVPTADGWLVHTPQGDFLTVELDREHSGPLDALLSAEGEAGAELVAALTEEGVLAAPAPAVPEGDLLVYGDGPLLDVLPPLLAGLGLPVRAPARSTDLSARDLSAGDLAEPSGVAALVVVTACLRDTRLLEIDGLCRTRGLPWHLGYAEGRRWYTGPFHTSPGTASYRDLRLRRLAASPWPRELAAHWAWLDRGGVPHPDPAAPIGAHLAAAFIAADLRAHLHGETPYGVGLQIGADPVTGEIRRHPVLPVPTDLLMASAP</sequence>
<evidence type="ECO:0000313" key="2">
    <source>
        <dbReference type="Proteomes" id="UP000198923"/>
    </source>
</evidence>
<dbReference type="OrthoDB" id="3683366at2"/>
<protein>
    <submittedName>
        <fullName evidence="1">Uncharacterized protein</fullName>
    </submittedName>
</protein>
<proteinExistence type="predicted"/>
<accession>A0A1G7ZUF7</accession>